<keyword evidence="3 6" id="KW-0808">Transferase</keyword>
<keyword evidence="8" id="KW-0830">Ubiquinone</keyword>
<dbReference type="Gene3D" id="3.40.50.150">
    <property type="entry name" value="Vaccinia Virus protein VP39"/>
    <property type="match status" value="1"/>
</dbReference>
<dbReference type="PROSITE" id="PS51608">
    <property type="entry name" value="SAM_MT_UBIE"/>
    <property type="match status" value="1"/>
</dbReference>
<feature type="binding site" evidence="6">
    <location>
        <position position="104"/>
    </location>
    <ligand>
        <name>S-adenosyl-L-methionine</name>
        <dbReference type="ChEBI" id="CHEBI:59789"/>
    </ligand>
</feature>
<feature type="binding site" evidence="6">
    <location>
        <begin position="153"/>
        <end position="154"/>
    </location>
    <ligand>
        <name>S-adenosyl-L-methionine</name>
        <dbReference type="ChEBI" id="CHEBI:59789"/>
    </ligand>
</feature>
<dbReference type="InterPro" id="IPR023576">
    <property type="entry name" value="UbiE/COQ5_MeTrFase_CS"/>
</dbReference>
<dbReference type="Pfam" id="PF01209">
    <property type="entry name" value="Ubie_methyltran"/>
    <property type="match status" value="1"/>
</dbReference>
<dbReference type="NCBIfam" id="TIGR01934">
    <property type="entry name" value="MenG_MenH_UbiE"/>
    <property type="match status" value="1"/>
</dbReference>
<evidence type="ECO:0000256" key="5">
    <source>
        <dbReference type="ARBA" id="ARBA00022691"/>
    </source>
</evidence>
<proteinExistence type="inferred from homology"/>
<evidence type="ECO:0000256" key="7">
    <source>
        <dbReference type="SAM" id="MobiDB-lite"/>
    </source>
</evidence>
<evidence type="ECO:0000256" key="2">
    <source>
        <dbReference type="ARBA" id="ARBA00022603"/>
    </source>
</evidence>
<keyword evidence="5 6" id="KW-0949">S-adenosyl-L-methionine</keyword>
<dbReference type="SUPFAM" id="SSF53335">
    <property type="entry name" value="S-adenosyl-L-methionine-dependent methyltransferases"/>
    <property type="match status" value="1"/>
</dbReference>
<evidence type="ECO:0000313" key="8">
    <source>
        <dbReference type="EMBL" id="GLK82977.1"/>
    </source>
</evidence>
<dbReference type="PANTHER" id="PTHR43591">
    <property type="entry name" value="METHYLTRANSFERASE"/>
    <property type="match status" value="1"/>
</dbReference>
<evidence type="ECO:0000313" key="9">
    <source>
        <dbReference type="Proteomes" id="UP001143330"/>
    </source>
</evidence>
<dbReference type="RefSeq" id="WP_213365438.1">
    <property type="nucleotide sequence ID" value="NZ_BSFM01000005.1"/>
</dbReference>
<reference evidence="8" key="2">
    <citation type="submission" date="2023-01" db="EMBL/GenBank/DDBJ databases">
        <authorList>
            <person name="Sun Q."/>
            <person name="Evtushenko L."/>
        </authorList>
    </citation>
    <scope>NUCLEOTIDE SEQUENCE</scope>
    <source>
        <strain evidence="8">VKM B-2789</strain>
    </source>
</reference>
<dbReference type="GO" id="GO:0008425">
    <property type="term" value="F:2-methoxy-6-polyprenyl-1,4-benzoquinol methyltransferase activity"/>
    <property type="evidence" value="ECO:0007669"/>
    <property type="project" value="UniProtKB-UniRule"/>
</dbReference>
<dbReference type="EMBL" id="BSFM01000005">
    <property type="protein sequence ID" value="GLK82977.1"/>
    <property type="molecule type" value="Genomic_DNA"/>
</dbReference>
<comment type="caution">
    <text evidence="8">The sequence shown here is derived from an EMBL/GenBank/DDBJ whole genome shotgun (WGS) entry which is preliminary data.</text>
</comment>
<name>A0A9W6N9X3_9HYPH</name>
<dbReference type="HAMAP" id="MF_01813">
    <property type="entry name" value="MenG_UbiE_methyltr"/>
    <property type="match status" value="1"/>
</dbReference>
<dbReference type="AlphaFoldDB" id="A0A9W6N9X3"/>
<comment type="similarity">
    <text evidence="6">Belongs to the class I-like SAM-binding methyltransferase superfamily. MenG/UbiE family.</text>
</comment>
<dbReference type="InterPro" id="IPR029063">
    <property type="entry name" value="SAM-dependent_MTases_sf"/>
</dbReference>
<dbReference type="PANTHER" id="PTHR43591:SF24">
    <property type="entry name" value="2-METHOXY-6-POLYPRENYL-1,4-BENZOQUINOL METHYLASE, MITOCHONDRIAL"/>
    <property type="match status" value="1"/>
</dbReference>
<comment type="caution">
    <text evidence="6">Lacks conserved residue(s) required for the propagation of feature annotation.</text>
</comment>
<protein>
    <recommendedName>
        <fullName evidence="6">Ubiquinone/menaquinone biosynthesis C-methyltransferase UbiE</fullName>
        <ecNumber evidence="6">2.1.1.163</ecNumber>
        <ecNumber evidence="6">2.1.1.201</ecNumber>
    </recommendedName>
    <alternativeName>
        <fullName evidence="6">2-methoxy-6-polyprenyl-1,4-benzoquinol methylase</fullName>
    </alternativeName>
    <alternativeName>
        <fullName evidence="6">Demethylmenaquinone methyltransferase</fullName>
    </alternativeName>
</protein>
<dbReference type="GO" id="GO:0009060">
    <property type="term" value="P:aerobic respiration"/>
    <property type="evidence" value="ECO:0007669"/>
    <property type="project" value="UniProtKB-UniRule"/>
</dbReference>
<dbReference type="PROSITE" id="PS01183">
    <property type="entry name" value="UBIE_1"/>
    <property type="match status" value="1"/>
</dbReference>
<evidence type="ECO:0000256" key="3">
    <source>
        <dbReference type="ARBA" id="ARBA00022679"/>
    </source>
</evidence>
<feature type="region of interest" description="Disordered" evidence="7">
    <location>
        <begin position="1"/>
        <end position="32"/>
    </location>
</feature>
<dbReference type="GO" id="GO:0043770">
    <property type="term" value="F:demethylmenaquinone methyltransferase activity"/>
    <property type="evidence" value="ECO:0007669"/>
    <property type="project" value="UniProtKB-UniRule"/>
</dbReference>
<keyword evidence="4 6" id="KW-0831">Ubiquinone biosynthesis</keyword>
<comment type="pathway">
    <text evidence="6">Quinol/quinone metabolism; menaquinone biosynthesis; menaquinol from 1,4-dihydroxy-2-naphthoate: step 2/2.</text>
</comment>
<keyword evidence="1 6" id="KW-0474">Menaquinone biosynthesis</keyword>
<comment type="catalytic activity">
    <reaction evidence="6">
        <text>a 2-demethylmenaquinol + S-adenosyl-L-methionine = a menaquinol + S-adenosyl-L-homocysteine + H(+)</text>
        <dbReference type="Rhea" id="RHEA:42640"/>
        <dbReference type="Rhea" id="RHEA-COMP:9539"/>
        <dbReference type="Rhea" id="RHEA-COMP:9563"/>
        <dbReference type="ChEBI" id="CHEBI:15378"/>
        <dbReference type="ChEBI" id="CHEBI:18151"/>
        <dbReference type="ChEBI" id="CHEBI:55437"/>
        <dbReference type="ChEBI" id="CHEBI:57856"/>
        <dbReference type="ChEBI" id="CHEBI:59789"/>
        <dbReference type="EC" id="2.1.1.163"/>
    </reaction>
</comment>
<evidence type="ECO:0000256" key="1">
    <source>
        <dbReference type="ARBA" id="ARBA00022428"/>
    </source>
</evidence>
<dbReference type="InterPro" id="IPR004033">
    <property type="entry name" value="UbiE/COQ5_MeTrFase"/>
</dbReference>
<comment type="pathway">
    <text evidence="6">Cofactor biosynthesis; ubiquinone biosynthesis.</text>
</comment>
<dbReference type="GO" id="GO:0032259">
    <property type="term" value="P:methylation"/>
    <property type="evidence" value="ECO:0007669"/>
    <property type="project" value="UniProtKB-KW"/>
</dbReference>
<dbReference type="Proteomes" id="UP001143330">
    <property type="component" value="Unassembled WGS sequence"/>
</dbReference>
<gene>
    <name evidence="6 8" type="primary">ubiE</name>
    <name evidence="8" type="ORF">GCM10017653_10460</name>
</gene>
<keyword evidence="2 6" id="KW-0489">Methyltransferase</keyword>
<organism evidence="8 9">
    <name type="scientific">Ancylobacter defluvii</name>
    <dbReference type="NCBI Taxonomy" id="1282440"/>
    <lineage>
        <taxon>Bacteria</taxon>
        <taxon>Pseudomonadati</taxon>
        <taxon>Pseudomonadota</taxon>
        <taxon>Alphaproteobacteria</taxon>
        <taxon>Hyphomicrobiales</taxon>
        <taxon>Xanthobacteraceae</taxon>
        <taxon>Ancylobacter</taxon>
    </lineage>
</organism>
<evidence type="ECO:0000256" key="6">
    <source>
        <dbReference type="HAMAP-Rule" id="MF_01813"/>
    </source>
</evidence>
<sequence>MTAGSSAQDAIPQDAAPQDAADPVAAPALPDSAADTHFGFRTVPLGDKQRMVDEVFHSVARRYDVMNDLMSLGLHRVWKDLLVSRIRPPKNDRPFRLLDVAGGTGDVSFRTIEAGGAGTSAVVADINGGMLGVGRERAASLGHAGKVEFVEANAEELPFPDKSFDAASIAFGIRNVPRMDKALSEMRRVLKPGGHCFVLEFSRVDVPGLDAIYDAYSFKAIPPMGRFVTGDAESYQYLVESIRRFPAPELFAQMMREAGLKRVGWTPLTGGIVCLHSGARI</sequence>
<dbReference type="GO" id="GO:0009234">
    <property type="term" value="P:menaquinone biosynthetic process"/>
    <property type="evidence" value="ECO:0007669"/>
    <property type="project" value="UniProtKB-UniRule"/>
</dbReference>
<dbReference type="EC" id="2.1.1.163" evidence="6"/>
<keyword evidence="9" id="KW-1185">Reference proteome</keyword>
<dbReference type="CDD" id="cd02440">
    <property type="entry name" value="AdoMet_MTases"/>
    <property type="match status" value="1"/>
</dbReference>
<reference evidence="8" key="1">
    <citation type="journal article" date="2014" name="Int. J. Syst. Evol. Microbiol.">
        <title>Complete genome sequence of Corynebacterium casei LMG S-19264T (=DSM 44701T), isolated from a smear-ripened cheese.</title>
        <authorList>
            <consortium name="US DOE Joint Genome Institute (JGI-PGF)"/>
            <person name="Walter F."/>
            <person name="Albersmeier A."/>
            <person name="Kalinowski J."/>
            <person name="Ruckert C."/>
        </authorList>
    </citation>
    <scope>NUCLEOTIDE SEQUENCE</scope>
    <source>
        <strain evidence="8">VKM B-2789</strain>
    </source>
</reference>
<dbReference type="NCBIfam" id="NF001242">
    <property type="entry name" value="PRK00216.1-3"/>
    <property type="match status" value="1"/>
</dbReference>
<accession>A0A9W6N9X3</accession>
<comment type="function">
    <text evidence="6">Methyltransferase required for the conversion of demethylmenaquinol (DMKH2) to menaquinol (MKH2) and the conversion of 2-polyprenyl-6-methoxy-1,4-benzoquinol (DDMQH2) to 2-polyprenyl-3-methyl-6-methoxy-1,4-benzoquinol (DMQH2).</text>
</comment>
<evidence type="ECO:0000256" key="4">
    <source>
        <dbReference type="ARBA" id="ARBA00022688"/>
    </source>
</evidence>
<dbReference type="EC" id="2.1.1.201" evidence="6"/>
<comment type="catalytic activity">
    <reaction evidence="6">
        <text>a 2-methoxy-6-(all-trans-polyprenyl)benzene-1,4-diol + S-adenosyl-L-methionine = a 5-methoxy-2-methyl-3-(all-trans-polyprenyl)benzene-1,4-diol + S-adenosyl-L-homocysteine + H(+)</text>
        <dbReference type="Rhea" id="RHEA:28286"/>
        <dbReference type="Rhea" id="RHEA-COMP:10858"/>
        <dbReference type="Rhea" id="RHEA-COMP:10859"/>
        <dbReference type="ChEBI" id="CHEBI:15378"/>
        <dbReference type="ChEBI" id="CHEBI:57856"/>
        <dbReference type="ChEBI" id="CHEBI:59789"/>
        <dbReference type="ChEBI" id="CHEBI:84166"/>
        <dbReference type="ChEBI" id="CHEBI:84167"/>
        <dbReference type="EC" id="2.1.1.201"/>
    </reaction>
</comment>
<feature type="binding site" evidence="6">
    <location>
        <position position="125"/>
    </location>
    <ligand>
        <name>S-adenosyl-L-methionine</name>
        <dbReference type="ChEBI" id="CHEBI:59789"/>
    </ligand>
</feature>